<reference evidence="1 2" key="1">
    <citation type="journal article" date="2011" name="Nat. Biotechnol.">
        <title>Comparative genomic analysis of the thermophilic biomass-degrading fungi Myceliophthora thermophila and Thielavia terrestris.</title>
        <authorList>
            <person name="Berka R.M."/>
            <person name="Grigoriev I.V."/>
            <person name="Otillar R."/>
            <person name="Salamov A."/>
            <person name="Grimwood J."/>
            <person name="Reid I."/>
            <person name="Ishmael N."/>
            <person name="John T."/>
            <person name="Darmond C."/>
            <person name="Moisan M.-C."/>
            <person name="Henrissat B."/>
            <person name="Coutinho P.M."/>
            <person name="Lombard V."/>
            <person name="Natvig D.O."/>
            <person name="Lindquist E."/>
            <person name="Schmutz J."/>
            <person name="Lucas S."/>
            <person name="Harris P."/>
            <person name="Powlowski J."/>
            <person name="Bellemare A."/>
            <person name="Taylor D."/>
            <person name="Butler G."/>
            <person name="de Vries R.P."/>
            <person name="Allijn I.E."/>
            <person name="van den Brink J."/>
            <person name="Ushinsky S."/>
            <person name="Storms R."/>
            <person name="Powell A.J."/>
            <person name="Paulsen I.T."/>
            <person name="Elbourne L.D.H."/>
            <person name="Baker S.E."/>
            <person name="Magnuson J."/>
            <person name="LaBoissiere S."/>
            <person name="Clutterbuck A.J."/>
            <person name="Martinez D."/>
            <person name="Wogulis M."/>
            <person name="de Leon A.L."/>
            <person name="Rey M.W."/>
            <person name="Tsang A."/>
        </authorList>
    </citation>
    <scope>NUCLEOTIDE SEQUENCE [LARGE SCALE GENOMIC DNA]</scope>
    <source>
        <strain evidence="2">ATCC 38088 / NRRL 8126</strain>
    </source>
</reference>
<proteinExistence type="predicted"/>
<dbReference type="RefSeq" id="XP_003653883.1">
    <property type="nucleotide sequence ID" value="XM_003653835.1"/>
</dbReference>
<dbReference type="InterPro" id="IPR022190">
    <property type="entry name" value="DUF3716"/>
</dbReference>
<dbReference type="STRING" id="578455.G2R5V8"/>
<name>G2R5V8_THETT</name>
<dbReference type="Proteomes" id="UP000008181">
    <property type="component" value="Chromosome 3"/>
</dbReference>
<accession>G2R5V8</accession>
<protein>
    <submittedName>
        <fullName evidence="1">Uncharacterized protein</fullName>
    </submittedName>
</protein>
<organism evidence="1 2">
    <name type="scientific">Thermothielavioides terrestris (strain ATCC 38088 / NRRL 8126)</name>
    <name type="common">Thielavia terrestris</name>
    <dbReference type="NCBI Taxonomy" id="578455"/>
    <lineage>
        <taxon>Eukaryota</taxon>
        <taxon>Fungi</taxon>
        <taxon>Dikarya</taxon>
        <taxon>Ascomycota</taxon>
        <taxon>Pezizomycotina</taxon>
        <taxon>Sordariomycetes</taxon>
        <taxon>Sordariomycetidae</taxon>
        <taxon>Sordariales</taxon>
        <taxon>Chaetomiaceae</taxon>
        <taxon>Thermothielavioides</taxon>
        <taxon>Thermothielavioides terrestris</taxon>
    </lineage>
</organism>
<gene>
    <name evidence="1" type="ORF">THITE_2116441</name>
</gene>
<sequence>MESIGGIISGPDVVDAARELPKSTKHIQNLLRFSIERDVVLQPNPKKKGGYRSINWKRPTNIEALLMHVTGVEPEVECNYCNKNQGPFMNCIVSRDNTGNGACAACHYNSGSNRCSFFLGEQS</sequence>
<keyword evidence="2" id="KW-1185">Reference proteome</keyword>
<dbReference type="EMBL" id="CP003011">
    <property type="protein sequence ID" value="AEO67547.1"/>
    <property type="molecule type" value="Genomic_DNA"/>
</dbReference>
<dbReference type="KEGG" id="ttt:THITE_2116441"/>
<dbReference type="eggNOG" id="ENOG502SWSC">
    <property type="taxonomic scope" value="Eukaryota"/>
</dbReference>
<evidence type="ECO:0000313" key="1">
    <source>
        <dbReference type="EMBL" id="AEO67547.1"/>
    </source>
</evidence>
<dbReference type="HOGENOM" id="CLU_2016797_0_0_1"/>
<dbReference type="AlphaFoldDB" id="G2R5V8"/>
<dbReference type="GeneID" id="11515983"/>
<dbReference type="OrthoDB" id="4771877at2759"/>
<dbReference type="Pfam" id="PF12511">
    <property type="entry name" value="DUF3716"/>
    <property type="match status" value="1"/>
</dbReference>
<evidence type="ECO:0000313" key="2">
    <source>
        <dbReference type="Proteomes" id="UP000008181"/>
    </source>
</evidence>